<keyword evidence="1" id="KW-1133">Transmembrane helix</keyword>
<dbReference type="EMBL" id="JAPWTJ010000260">
    <property type="protein sequence ID" value="KAJ8980443.1"/>
    <property type="molecule type" value="Genomic_DNA"/>
</dbReference>
<proteinExistence type="predicted"/>
<dbReference type="Proteomes" id="UP001162164">
    <property type="component" value="Unassembled WGS sequence"/>
</dbReference>
<feature type="domain" description="E3 ubiquitin-protein ligase MARCHF6-like C-terminal" evidence="2">
    <location>
        <begin position="1"/>
        <end position="55"/>
    </location>
</feature>
<accession>A0ABQ9JR08</accession>
<keyword evidence="4" id="KW-1185">Reference proteome</keyword>
<organism evidence="3 4">
    <name type="scientific">Molorchus minor</name>
    <dbReference type="NCBI Taxonomy" id="1323400"/>
    <lineage>
        <taxon>Eukaryota</taxon>
        <taxon>Metazoa</taxon>
        <taxon>Ecdysozoa</taxon>
        <taxon>Arthropoda</taxon>
        <taxon>Hexapoda</taxon>
        <taxon>Insecta</taxon>
        <taxon>Pterygota</taxon>
        <taxon>Neoptera</taxon>
        <taxon>Endopterygota</taxon>
        <taxon>Coleoptera</taxon>
        <taxon>Polyphaga</taxon>
        <taxon>Cucujiformia</taxon>
        <taxon>Chrysomeloidea</taxon>
        <taxon>Cerambycidae</taxon>
        <taxon>Lamiinae</taxon>
        <taxon>Monochamini</taxon>
        <taxon>Molorchus</taxon>
    </lineage>
</organism>
<name>A0ABQ9JR08_9CUCU</name>
<evidence type="ECO:0000259" key="2">
    <source>
        <dbReference type="Pfam" id="PF23113"/>
    </source>
</evidence>
<feature type="transmembrane region" description="Helical" evidence="1">
    <location>
        <begin position="31"/>
        <end position="50"/>
    </location>
</feature>
<comment type="caution">
    <text evidence="3">The sequence shown here is derived from an EMBL/GenBank/DDBJ whole genome shotgun (WGS) entry which is preliminary data.</text>
</comment>
<evidence type="ECO:0000313" key="4">
    <source>
        <dbReference type="Proteomes" id="UP001162164"/>
    </source>
</evidence>
<dbReference type="Pfam" id="PF23113">
    <property type="entry name" value="MARCHF6_C"/>
    <property type="match status" value="1"/>
</dbReference>
<sequence length="152" mass="17799">MGPDWFLRAAIERAYRDGIRDMNLTFIFKELAAPVVVSFGLALSIPYYVIKFDYCHFTPVCRQNAKVSTDTSVKRVGFKLQPYLFYTSLKLHSRRITMATASKSDAPGQSVVMTKQDIFWDYRSRRRSDTERLYRDNEFAICYELIVIYPNH</sequence>
<reference evidence="3" key="1">
    <citation type="journal article" date="2023" name="Insect Mol. Biol.">
        <title>Genome sequencing provides insights into the evolution of gene families encoding plant cell wall-degrading enzymes in longhorned beetles.</title>
        <authorList>
            <person name="Shin N.R."/>
            <person name="Okamura Y."/>
            <person name="Kirsch R."/>
            <person name="Pauchet Y."/>
        </authorList>
    </citation>
    <scope>NUCLEOTIDE SEQUENCE</scope>
    <source>
        <strain evidence="3">MMC_N1</strain>
    </source>
</reference>
<keyword evidence="1" id="KW-0812">Transmembrane</keyword>
<dbReference type="InterPro" id="IPR056521">
    <property type="entry name" value="MARCHF6-like_C"/>
</dbReference>
<gene>
    <name evidence="3" type="ORF">NQ317_001616</name>
</gene>
<evidence type="ECO:0000313" key="3">
    <source>
        <dbReference type="EMBL" id="KAJ8980443.1"/>
    </source>
</evidence>
<evidence type="ECO:0000256" key="1">
    <source>
        <dbReference type="SAM" id="Phobius"/>
    </source>
</evidence>
<protein>
    <recommendedName>
        <fullName evidence="2">E3 ubiquitin-protein ligase MARCHF6-like C-terminal domain-containing protein</fullName>
    </recommendedName>
</protein>
<keyword evidence="1" id="KW-0472">Membrane</keyword>